<dbReference type="Pfam" id="PF03799">
    <property type="entry name" value="FtsQ_DivIB_C"/>
    <property type="match status" value="1"/>
</dbReference>
<evidence type="ECO:0000256" key="5">
    <source>
        <dbReference type="ARBA" id="ARBA00022989"/>
    </source>
</evidence>
<dbReference type="HAMAP" id="MF_00912">
    <property type="entry name" value="DivIB"/>
    <property type="match status" value="1"/>
</dbReference>
<evidence type="ECO:0000256" key="2">
    <source>
        <dbReference type="ARBA" id="ARBA00022475"/>
    </source>
</evidence>
<reference evidence="10" key="1">
    <citation type="journal article" date="2021" name="PeerJ">
        <title>Extensive microbial diversity within the chicken gut microbiome revealed by metagenomics and culture.</title>
        <authorList>
            <person name="Gilroy R."/>
            <person name="Ravi A."/>
            <person name="Getino M."/>
            <person name="Pursley I."/>
            <person name="Horton D.L."/>
            <person name="Alikhan N.F."/>
            <person name="Baker D."/>
            <person name="Gharbi K."/>
            <person name="Hall N."/>
            <person name="Watson M."/>
            <person name="Adriaenssens E.M."/>
            <person name="Foster-Nyarko E."/>
            <person name="Jarju S."/>
            <person name="Secka A."/>
            <person name="Antonio M."/>
            <person name="Oren A."/>
            <person name="Chaudhuri R.R."/>
            <person name="La Ragione R."/>
            <person name="Hildebrand F."/>
            <person name="Pallen M.J."/>
        </authorList>
    </citation>
    <scope>NUCLEOTIDE SEQUENCE</scope>
    <source>
        <strain evidence="10">876</strain>
    </source>
</reference>
<dbReference type="GO" id="GO:0005886">
    <property type="term" value="C:plasma membrane"/>
    <property type="evidence" value="ECO:0007669"/>
    <property type="project" value="UniProtKB-SubCell"/>
</dbReference>
<keyword evidence="6 8" id="KW-0472">Membrane</keyword>
<dbReference type="AlphaFoldDB" id="A0A9E2NUU5"/>
<proteinExistence type="inferred from homology"/>
<dbReference type="Pfam" id="PF08478">
    <property type="entry name" value="POTRA_1"/>
    <property type="match status" value="1"/>
</dbReference>
<dbReference type="GO" id="GO:0043093">
    <property type="term" value="P:FtsZ-dependent cytokinesis"/>
    <property type="evidence" value="ECO:0007669"/>
    <property type="project" value="UniProtKB-UniRule"/>
</dbReference>
<evidence type="ECO:0000256" key="7">
    <source>
        <dbReference type="ARBA" id="ARBA00023306"/>
    </source>
</evidence>
<dbReference type="EMBL" id="JAHLFK010000021">
    <property type="protein sequence ID" value="MBU3829727.1"/>
    <property type="molecule type" value="Genomic_DNA"/>
</dbReference>
<feature type="domain" description="POTRA" evidence="9">
    <location>
        <begin position="76"/>
        <end position="147"/>
    </location>
</feature>
<comment type="function">
    <text evidence="8">Cell division protein that may be involved in stabilizing or promoting the assembly of the division complex.</text>
</comment>
<dbReference type="InterPro" id="IPR050487">
    <property type="entry name" value="FtsQ_DivIB"/>
</dbReference>
<evidence type="ECO:0000256" key="4">
    <source>
        <dbReference type="ARBA" id="ARBA00022692"/>
    </source>
</evidence>
<evidence type="ECO:0000313" key="11">
    <source>
        <dbReference type="Proteomes" id="UP000824180"/>
    </source>
</evidence>
<keyword evidence="2 8" id="KW-1003">Cell membrane</keyword>
<keyword evidence="7 8" id="KW-0131">Cell cycle</keyword>
<keyword evidence="4 8" id="KW-0812">Transmembrane</keyword>
<dbReference type="InterPro" id="IPR013685">
    <property type="entry name" value="POTRA_FtsQ_type"/>
</dbReference>
<organism evidence="10 11">
    <name type="scientific">Candidatus Limosilactobacillus merdavium</name>
    <dbReference type="NCBI Taxonomy" id="2838651"/>
    <lineage>
        <taxon>Bacteria</taxon>
        <taxon>Bacillati</taxon>
        <taxon>Bacillota</taxon>
        <taxon>Bacilli</taxon>
        <taxon>Lactobacillales</taxon>
        <taxon>Lactobacillaceae</taxon>
        <taxon>Limosilactobacillus</taxon>
    </lineage>
</organism>
<dbReference type="Gene3D" id="3.40.50.10960">
    <property type="match status" value="1"/>
</dbReference>
<comment type="similarity">
    <text evidence="8">Belongs to the FtsQ/DivIB family. DivIB subfamily.</text>
</comment>
<name>A0A9E2NUU5_9LACO</name>
<dbReference type="GO" id="GO:0032153">
    <property type="term" value="C:cell division site"/>
    <property type="evidence" value="ECO:0007669"/>
    <property type="project" value="UniProtKB-UniRule"/>
</dbReference>
<accession>A0A9E2NUU5</accession>
<sequence>MARDNFIPEHRRYSQRLAHLEEQSASANKSPHRPIGTKVTGIKKQRQNSSRRRITVLTCFFGVILLVMLYIISPLSKITNITISGNNELANQQIERATTIHQGRLIWTAWLGQNYLEKKARIRNPQIKTLKVSLNGPQSVHLTVTENRLLGEAQVGKDKYAVLSNGQLQLTTAKNTNIDFEGFQTHRQQLEITGQQLGKLKPAIYHGISTIKYQPTSESPHQIILFMKDGNTVKANLTNVGDKMKYYPSILTKMKGQGVIDLRVGAYSYDYGSKDK</sequence>
<dbReference type="PROSITE" id="PS51779">
    <property type="entry name" value="POTRA"/>
    <property type="match status" value="1"/>
</dbReference>
<dbReference type="InterPro" id="IPR026580">
    <property type="entry name" value="DivIB"/>
</dbReference>
<comment type="caution">
    <text evidence="10">The sequence shown here is derived from an EMBL/GenBank/DDBJ whole genome shotgun (WGS) entry which is preliminary data.</text>
</comment>
<dbReference type="PANTHER" id="PTHR37820">
    <property type="entry name" value="CELL DIVISION PROTEIN DIVIB"/>
    <property type="match status" value="1"/>
</dbReference>
<evidence type="ECO:0000259" key="9">
    <source>
        <dbReference type="PROSITE" id="PS51779"/>
    </source>
</evidence>
<protein>
    <recommendedName>
        <fullName evidence="8">Cell division protein DivIB</fullName>
    </recommendedName>
</protein>
<evidence type="ECO:0000256" key="8">
    <source>
        <dbReference type="HAMAP-Rule" id="MF_00912"/>
    </source>
</evidence>
<evidence type="ECO:0000256" key="1">
    <source>
        <dbReference type="ARBA" id="ARBA00004370"/>
    </source>
</evidence>
<dbReference type="PANTHER" id="PTHR37820:SF1">
    <property type="entry name" value="CELL DIVISION PROTEIN FTSQ"/>
    <property type="match status" value="1"/>
</dbReference>
<evidence type="ECO:0000313" key="10">
    <source>
        <dbReference type="EMBL" id="MBU3829727.1"/>
    </source>
</evidence>
<dbReference type="InterPro" id="IPR034746">
    <property type="entry name" value="POTRA"/>
</dbReference>
<keyword evidence="5 8" id="KW-1133">Transmembrane helix</keyword>
<reference evidence="10" key="2">
    <citation type="submission" date="2021-04" db="EMBL/GenBank/DDBJ databases">
        <authorList>
            <person name="Gilroy R."/>
        </authorList>
    </citation>
    <scope>NUCLEOTIDE SEQUENCE</scope>
    <source>
        <strain evidence="10">876</strain>
    </source>
</reference>
<dbReference type="InterPro" id="IPR005548">
    <property type="entry name" value="Cell_div_FtsQ/DivIB_C"/>
</dbReference>
<evidence type="ECO:0000256" key="6">
    <source>
        <dbReference type="ARBA" id="ARBA00023136"/>
    </source>
</evidence>
<comment type="subcellular location">
    <subcellularLocation>
        <location evidence="8">Cell membrane</location>
        <topology evidence="8">Single-pass type II membrane protein</topology>
    </subcellularLocation>
    <subcellularLocation>
        <location evidence="1">Membrane</location>
    </subcellularLocation>
    <text evidence="8">Localizes to the division septum.</text>
</comment>
<feature type="transmembrane region" description="Helical" evidence="8">
    <location>
        <begin position="54"/>
        <end position="72"/>
    </location>
</feature>
<evidence type="ECO:0000256" key="3">
    <source>
        <dbReference type="ARBA" id="ARBA00022618"/>
    </source>
</evidence>
<keyword evidence="3 8" id="KW-0132">Cell division</keyword>
<dbReference type="Proteomes" id="UP000824180">
    <property type="component" value="Unassembled WGS sequence"/>
</dbReference>
<gene>
    <name evidence="8" type="primary">divIB</name>
    <name evidence="10" type="ORF">H9843_02320</name>
</gene>